<dbReference type="InterPro" id="IPR035892">
    <property type="entry name" value="C2_domain_sf"/>
</dbReference>
<keyword evidence="3" id="KW-1185">Reference proteome</keyword>
<dbReference type="PANTHER" id="PTHR45729">
    <property type="entry name" value="RABPHILIN, ISOFORM A"/>
    <property type="match status" value="1"/>
</dbReference>
<dbReference type="GO" id="GO:0017158">
    <property type="term" value="P:regulation of calcium ion-dependent exocytosis"/>
    <property type="evidence" value="ECO:0007669"/>
    <property type="project" value="TreeGrafter"/>
</dbReference>
<dbReference type="GO" id="GO:0006887">
    <property type="term" value="P:exocytosis"/>
    <property type="evidence" value="ECO:0007669"/>
    <property type="project" value="TreeGrafter"/>
</dbReference>
<dbReference type="InterPro" id="IPR043566">
    <property type="entry name" value="Rabphilin/DOC2/Noc2"/>
</dbReference>
<dbReference type="GO" id="GO:0098793">
    <property type="term" value="C:presynapse"/>
    <property type="evidence" value="ECO:0007669"/>
    <property type="project" value="GOC"/>
</dbReference>
<evidence type="ECO:0008006" key="4">
    <source>
        <dbReference type="Google" id="ProtNLM"/>
    </source>
</evidence>
<dbReference type="AlphaFoldDB" id="A0A3P8KPH1"/>
<dbReference type="PANTHER" id="PTHR45729:SF6">
    <property type="entry name" value="RABPHILIN, ISOFORM A"/>
    <property type="match status" value="1"/>
</dbReference>
<sequence>MYKLQINYENEPNHWQATVDLAIASGVVKITNRYIPTNTQHINHVYRSEETILNLDKTKEVMPEDIQRGEFDLACPTRGKIQLGLGYLEDRKQLYVEVIRCANLAPMDLNGFSDPFVKL</sequence>
<proteinExistence type="predicted"/>
<dbReference type="GO" id="GO:0046872">
    <property type="term" value="F:metal ion binding"/>
    <property type="evidence" value="ECO:0007669"/>
    <property type="project" value="UniProtKB-KW"/>
</dbReference>
<evidence type="ECO:0000313" key="2">
    <source>
        <dbReference type="EMBL" id="VDP83323.1"/>
    </source>
</evidence>
<dbReference type="SUPFAM" id="SSF49562">
    <property type="entry name" value="C2 domain (Calcium/lipid-binding domain, CaLB)"/>
    <property type="match status" value="1"/>
</dbReference>
<dbReference type="EMBL" id="UZAL01045311">
    <property type="protein sequence ID" value="VDP83323.1"/>
    <property type="molecule type" value="Genomic_DNA"/>
</dbReference>
<name>A0A3P8KPH1_9TREM</name>
<dbReference type="Gene3D" id="2.60.40.150">
    <property type="entry name" value="C2 domain"/>
    <property type="match status" value="1"/>
</dbReference>
<protein>
    <recommendedName>
        <fullName evidence="4">C2 domain-containing protein</fullName>
    </recommendedName>
</protein>
<keyword evidence="1" id="KW-0479">Metal-binding</keyword>
<reference evidence="2 3" key="1">
    <citation type="submission" date="2018-11" db="EMBL/GenBank/DDBJ databases">
        <authorList>
            <consortium name="Pathogen Informatics"/>
        </authorList>
    </citation>
    <scope>NUCLEOTIDE SEQUENCE [LARGE SCALE GENOMIC DNA]</scope>
    <source>
        <strain>Denwood</strain>
        <strain evidence="3">Zambia</strain>
    </source>
</reference>
<accession>A0A3P8KPH1</accession>
<organism evidence="2 3">
    <name type="scientific">Schistosoma mattheei</name>
    <dbReference type="NCBI Taxonomy" id="31246"/>
    <lineage>
        <taxon>Eukaryota</taxon>
        <taxon>Metazoa</taxon>
        <taxon>Spiralia</taxon>
        <taxon>Lophotrochozoa</taxon>
        <taxon>Platyhelminthes</taxon>
        <taxon>Trematoda</taxon>
        <taxon>Digenea</taxon>
        <taxon>Strigeidida</taxon>
        <taxon>Schistosomatoidea</taxon>
        <taxon>Schistosomatidae</taxon>
        <taxon>Schistosoma</taxon>
    </lineage>
</organism>
<evidence type="ECO:0000256" key="1">
    <source>
        <dbReference type="ARBA" id="ARBA00022723"/>
    </source>
</evidence>
<gene>
    <name evidence="2" type="ORF">SMTD_LOCUS20768</name>
</gene>
<dbReference type="Proteomes" id="UP000269396">
    <property type="component" value="Unassembled WGS sequence"/>
</dbReference>
<evidence type="ECO:0000313" key="3">
    <source>
        <dbReference type="Proteomes" id="UP000269396"/>
    </source>
</evidence>
<dbReference type="GO" id="GO:0061669">
    <property type="term" value="P:spontaneous neurotransmitter secretion"/>
    <property type="evidence" value="ECO:0007669"/>
    <property type="project" value="TreeGrafter"/>
</dbReference>